<evidence type="ECO:0000256" key="4">
    <source>
        <dbReference type="ARBA" id="ARBA00023004"/>
    </source>
</evidence>
<name>A0A3R9RK54_9CREN</name>
<keyword evidence="8" id="KW-1185">Reference proteome</keyword>
<keyword evidence="4" id="KW-0408">Iron</keyword>
<accession>A0A3R9RK54</accession>
<comment type="cofactor">
    <cofactor evidence="1">
        <name>[4Fe-4S] cluster</name>
        <dbReference type="ChEBI" id="CHEBI:49883"/>
    </cofactor>
</comment>
<evidence type="ECO:0000313" key="8">
    <source>
        <dbReference type="Proteomes" id="UP000277582"/>
    </source>
</evidence>
<proteinExistence type="predicted"/>
<dbReference type="SUPFAM" id="SSF102114">
    <property type="entry name" value="Radical SAM enzymes"/>
    <property type="match status" value="1"/>
</dbReference>
<keyword evidence="3" id="KW-0479">Metal-binding</keyword>
<dbReference type="OrthoDB" id="2305at2157"/>
<protein>
    <submittedName>
        <fullName evidence="7">Radical SAM protein</fullName>
    </submittedName>
</protein>
<dbReference type="SFLD" id="SFLDG01082">
    <property type="entry name" value="B12-binding_domain_containing"/>
    <property type="match status" value="1"/>
</dbReference>
<dbReference type="SFLD" id="SFLDS00029">
    <property type="entry name" value="Radical_SAM"/>
    <property type="match status" value="1"/>
</dbReference>
<organism evidence="7 8">
    <name type="scientific">Candidatus Methanodesulfokora washburnensis</name>
    <dbReference type="NCBI Taxonomy" id="2478471"/>
    <lineage>
        <taxon>Archaea</taxon>
        <taxon>Thermoproteota</taxon>
        <taxon>Candidatus Korarchaeia</taxon>
        <taxon>Candidatus Korarchaeia incertae sedis</taxon>
        <taxon>Candidatus Methanodesulfokora</taxon>
    </lineage>
</organism>
<evidence type="ECO:0000259" key="6">
    <source>
        <dbReference type="PROSITE" id="PS51918"/>
    </source>
</evidence>
<keyword evidence="2" id="KW-0949">S-adenosyl-L-methionine</keyword>
<comment type="caution">
    <text evidence="7">The sequence shown here is derived from an EMBL/GenBank/DDBJ whole genome shotgun (WGS) entry which is preliminary data.</text>
</comment>
<dbReference type="Pfam" id="PF04055">
    <property type="entry name" value="Radical_SAM"/>
    <property type="match status" value="1"/>
</dbReference>
<dbReference type="InterPro" id="IPR058240">
    <property type="entry name" value="rSAM_sf"/>
</dbReference>
<dbReference type="InterPro" id="IPR006638">
    <property type="entry name" value="Elp3/MiaA/NifB-like_rSAM"/>
</dbReference>
<dbReference type="InterPro" id="IPR023404">
    <property type="entry name" value="rSAM_horseshoe"/>
</dbReference>
<reference evidence="7 8" key="1">
    <citation type="submission" date="2018-10" db="EMBL/GenBank/DDBJ databases">
        <title>Co-occurring genomic capacity for anaerobic methane metabolism and dissimilatory sulfite reduction discovered in the Korarchaeota.</title>
        <authorList>
            <person name="Mckay L.J."/>
            <person name="Dlakic M."/>
            <person name="Fields M.W."/>
            <person name="Delmont T.O."/>
            <person name="Eren A.M."/>
            <person name="Jay Z.J."/>
            <person name="Klingelsmith K.B."/>
            <person name="Rusch D.B."/>
            <person name="Inskeep W.P."/>
        </authorList>
    </citation>
    <scope>NUCLEOTIDE SEQUENCE [LARGE SCALE GENOMIC DNA]</scope>
    <source>
        <strain evidence="7 8">MDKW</strain>
    </source>
</reference>
<keyword evidence="5" id="KW-0411">Iron-sulfur</keyword>
<dbReference type="AlphaFoldDB" id="A0A3R9RK54"/>
<dbReference type="Gene3D" id="3.80.30.20">
    <property type="entry name" value="tm_1862 like domain"/>
    <property type="match status" value="1"/>
</dbReference>
<dbReference type="GO" id="GO:0051536">
    <property type="term" value="F:iron-sulfur cluster binding"/>
    <property type="evidence" value="ECO:0007669"/>
    <property type="project" value="UniProtKB-KW"/>
</dbReference>
<dbReference type="GO" id="GO:0003824">
    <property type="term" value="F:catalytic activity"/>
    <property type="evidence" value="ECO:0007669"/>
    <property type="project" value="InterPro"/>
</dbReference>
<sequence>MLLILDALAAGKARRLSSLDVIGAGPRLIAGILESLGLEYKLMRVEDFLKKGRKFSGTVLISAMTMDEPAVARALKLIDGIKIIGGPITSDLGVVRRLNLDLGIWGEGEISLREVLLRGVDPSKLKDVPNLVFRNGTTKLRYLTREEFLMFKPSVNAVKFYSTIPHYKCSRVYVEVVRSCSNFRRPKLLVSQDICRLCPSERILCPQGIPPGCGYCSIPYLYGPPKSRDEESILDEIEGLAKVGVRRIVLSGADFLEYGRDLLKNPLTDPVSPEPNLDAIDSLLSKVSYLSKKYGFYFEVENAKPSLVDEKVAKLLGKYLKNTTIHIGVETGDEKHSELIGRPCSPEESIKAIKLLKEAGLRPYAYFIHSLPEQNRRSAAKTIEAMRSVFEIGAEKITVYRFRPLPGTAFEKFKVRVDADSRKISKYAIRLNRVRKELLVGNVVKAVAAPGAYAYPLQGGPVIRLKNGKPKIGEIIEVKITDVVSDRLVEGFICGAP</sequence>
<dbReference type="InterPro" id="IPR051198">
    <property type="entry name" value="BchE-like"/>
</dbReference>
<dbReference type="RefSeq" id="WP_125672843.1">
    <property type="nucleotide sequence ID" value="NZ_RCOS01000170.1"/>
</dbReference>
<feature type="domain" description="Radical SAM core" evidence="6">
    <location>
        <begin position="190"/>
        <end position="442"/>
    </location>
</feature>
<dbReference type="SMART" id="SM00729">
    <property type="entry name" value="Elp3"/>
    <property type="match status" value="1"/>
</dbReference>
<evidence type="ECO:0000256" key="3">
    <source>
        <dbReference type="ARBA" id="ARBA00022723"/>
    </source>
</evidence>
<dbReference type="InterPro" id="IPR007197">
    <property type="entry name" value="rSAM"/>
</dbReference>
<evidence type="ECO:0000256" key="1">
    <source>
        <dbReference type="ARBA" id="ARBA00001966"/>
    </source>
</evidence>
<dbReference type="PROSITE" id="PS51918">
    <property type="entry name" value="RADICAL_SAM"/>
    <property type="match status" value="1"/>
</dbReference>
<gene>
    <name evidence="7" type="ORF">D6D85_15380</name>
</gene>
<dbReference type="Proteomes" id="UP000277582">
    <property type="component" value="Unassembled WGS sequence"/>
</dbReference>
<dbReference type="PANTHER" id="PTHR43409:SF17">
    <property type="entry name" value="METHYLTHIOTRANSFERASE MJ0865-RELATED"/>
    <property type="match status" value="1"/>
</dbReference>
<evidence type="ECO:0000313" key="7">
    <source>
        <dbReference type="EMBL" id="RSN71713.1"/>
    </source>
</evidence>
<dbReference type="CDD" id="cd01335">
    <property type="entry name" value="Radical_SAM"/>
    <property type="match status" value="1"/>
</dbReference>
<dbReference type="GO" id="GO:0046872">
    <property type="term" value="F:metal ion binding"/>
    <property type="evidence" value="ECO:0007669"/>
    <property type="project" value="UniProtKB-KW"/>
</dbReference>
<dbReference type="PANTHER" id="PTHR43409">
    <property type="entry name" value="ANAEROBIC MAGNESIUM-PROTOPORPHYRIN IX MONOMETHYL ESTER CYCLASE-RELATED"/>
    <property type="match status" value="1"/>
</dbReference>
<evidence type="ECO:0000256" key="2">
    <source>
        <dbReference type="ARBA" id="ARBA00022691"/>
    </source>
</evidence>
<dbReference type="EMBL" id="RCOS01000170">
    <property type="protein sequence ID" value="RSN71713.1"/>
    <property type="molecule type" value="Genomic_DNA"/>
</dbReference>
<evidence type="ECO:0000256" key="5">
    <source>
        <dbReference type="ARBA" id="ARBA00023014"/>
    </source>
</evidence>